<protein>
    <submittedName>
        <fullName evidence="1">SatD family (SatD)</fullName>
    </submittedName>
</protein>
<proteinExistence type="predicted"/>
<dbReference type="RefSeq" id="WP_052304183.1">
    <property type="nucleotide sequence ID" value="NZ_CM001402.1"/>
</dbReference>
<name>A0A1J1C8L8_CALAY</name>
<dbReference type="Pfam" id="PF16264">
    <property type="entry name" value="SatD"/>
    <property type="match status" value="1"/>
</dbReference>
<dbReference type="OrthoDB" id="3197351at2"/>
<gene>
    <name evidence="1" type="primary">satD</name>
    <name evidence="1" type="ORF">Cabys_2242</name>
</gene>
<dbReference type="AlphaFoldDB" id="A0A1J1C8L8"/>
<accession>A0A1J1C8L8</accession>
<sequence length="215" mass="24520">MKNHFVFIGDIIQSRRITDRAQVQRKFSQAIEKLAKSHGHLFLSPPTLTIGDEFQAVVKSTANLFLILHQFEVEMHPVHMRFGFGLGSIDTPLNTRAAIGMDGSAFHNARTAIEEARQLGKKYALVSSINKDQSAALKLLLSWIDLNLQNWSNEKLQIFVWNRQGKRQREIADILNISQPAVSQHINKPIFALLLESEQYLEKQFNIFLQGNKND</sequence>
<dbReference type="KEGG" id="caby:Cabys_2242"/>
<reference evidence="1 2" key="1">
    <citation type="submission" date="2016-11" db="EMBL/GenBank/DDBJ databases">
        <title>Genomic analysis of Caldithrix abyssi and proposal of a novel bacterial phylum Caldithrichaeota.</title>
        <authorList>
            <person name="Kublanov I."/>
            <person name="Sigalova O."/>
            <person name="Gavrilov S."/>
            <person name="Lebedinsky A."/>
            <person name="Ivanova N."/>
            <person name="Daum C."/>
            <person name="Reddy T."/>
            <person name="Klenk H.P."/>
            <person name="Goker M."/>
            <person name="Reva O."/>
            <person name="Miroshnichenko M."/>
            <person name="Kyprides N."/>
            <person name="Woyke T."/>
            <person name="Gelfand M."/>
        </authorList>
    </citation>
    <scope>NUCLEOTIDE SEQUENCE [LARGE SCALE GENOMIC DNA]</scope>
    <source>
        <strain evidence="1 2">LF13</strain>
    </source>
</reference>
<dbReference type="EMBL" id="CP018099">
    <property type="protein sequence ID" value="APF18991.1"/>
    <property type="molecule type" value="Genomic_DNA"/>
</dbReference>
<organism evidence="1 2">
    <name type="scientific">Caldithrix abyssi DSM 13497</name>
    <dbReference type="NCBI Taxonomy" id="880073"/>
    <lineage>
        <taxon>Bacteria</taxon>
        <taxon>Pseudomonadati</taxon>
        <taxon>Calditrichota</taxon>
        <taxon>Calditrichia</taxon>
        <taxon>Calditrichales</taxon>
        <taxon>Calditrichaceae</taxon>
        <taxon>Caldithrix</taxon>
    </lineage>
</organism>
<dbReference type="InterPro" id="IPR032580">
    <property type="entry name" value="SatD"/>
</dbReference>
<evidence type="ECO:0000313" key="2">
    <source>
        <dbReference type="Proteomes" id="UP000183868"/>
    </source>
</evidence>
<dbReference type="Proteomes" id="UP000183868">
    <property type="component" value="Chromosome"/>
</dbReference>
<evidence type="ECO:0000313" key="1">
    <source>
        <dbReference type="EMBL" id="APF18991.1"/>
    </source>
</evidence>